<protein>
    <submittedName>
        <fullName evidence="1">Uncharacterized protein</fullName>
    </submittedName>
</protein>
<organism evidence="1 2">
    <name type="scientific">Ixodes persulcatus</name>
    <name type="common">Taiga tick</name>
    <dbReference type="NCBI Taxonomy" id="34615"/>
    <lineage>
        <taxon>Eukaryota</taxon>
        <taxon>Metazoa</taxon>
        <taxon>Ecdysozoa</taxon>
        <taxon>Arthropoda</taxon>
        <taxon>Chelicerata</taxon>
        <taxon>Arachnida</taxon>
        <taxon>Acari</taxon>
        <taxon>Parasitiformes</taxon>
        <taxon>Ixodida</taxon>
        <taxon>Ixodoidea</taxon>
        <taxon>Ixodidae</taxon>
        <taxon>Ixodinae</taxon>
        <taxon>Ixodes</taxon>
    </lineage>
</organism>
<keyword evidence="2" id="KW-1185">Reference proteome</keyword>
<evidence type="ECO:0000313" key="1">
    <source>
        <dbReference type="EMBL" id="KAG0418979.1"/>
    </source>
</evidence>
<accession>A0AC60PFL8</accession>
<proteinExistence type="predicted"/>
<reference evidence="1 2" key="1">
    <citation type="journal article" date="2020" name="Cell">
        <title>Large-Scale Comparative Analyses of Tick Genomes Elucidate Their Genetic Diversity and Vector Capacities.</title>
        <authorList>
            <consortium name="Tick Genome and Microbiome Consortium (TIGMIC)"/>
            <person name="Jia N."/>
            <person name="Wang J."/>
            <person name="Shi W."/>
            <person name="Du L."/>
            <person name="Sun Y."/>
            <person name="Zhan W."/>
            <person name="Jiang J.F."/>
            <person name="Wang Q."/>
            <person name="Zhang B."/>
            <person name="Ji P."/>
            <person name="Bell-Sakyi L."/>
            <person name="Cui X.M."/>
            <person name="Yuan T.T."/>
            <person name="Jiang B.G."/>
            <person name="Yang W.F."/>
            <person name="Lam T.T."/>
            <person name="Chang Q.C."/>
            <person name="Ding S.J."/>
            <person name="Wang X.J."/>
            <person name="Zhu J.G."/>
            <person name="Ruan X.D."/>
            <person name="Zhao L."/>
            <person name="Wei J.T."/>
            <person name="Ye R.Z."/>
            <person name="Que T.C."/>
            <person name="Du C.H."/>
            <person name="Zhou Y.H."/>
            <person name="Cheng J.X."/>
            <person name="Dai P.F."/>
            <person name="Guo W.B."/>
            <person name="Han X.H."/>
            <person name="Huang E.J."/>
            <person name="Li L.F."/>
            <person name="Wei W."/>
            <person name="Gao Y.C."/>
            <person name="Liu J.Z."/>
            <person name="Shao H.Z."/>
            <person name="Wang X."/>
            <person name="Wang C.C."/>
            <person name="Yang T.C."/>
            <person name="Huo Q.B."/>
            <person name="Li W."/>
            <person name="Chen H.Y."/>
            <person name="Chen S.E."/>
            <person name="Zhou L.G."/>
            <person name="Ni X.B."/>
            <person name="Tian J.H."/>
            <person name="Sheng Y."/>
            <person name="Liu T."/>
            <person name="Pan Y.S."/>
            <person name="Xia L.Y."/>
            <person name="Li J."/>
            <person name="Zhao F."/>
            <person name="Cao W.C."/>
        </authorList>
    </citation>
    <scope>NUCLEOTIDE SEQUENCE [LARGE SCALE GENOMIC DNA]</scope>
    <source>
        <strain evidence="1">Iper-2018</strain>
    </source>
</reference>
<sequence length="226" mass="25286">WNDGLAPHLEKNHWHEAAGQPEVVPELTEVAVWSQRYLGHPASQQVVSGPERGMPSPQERTEWPWIPYVVQGPCAPRRNQGIAAPMEGLEKEFGFTDFQSANWKKPPGEVAGLASKWGVDTLIRCVQVPVSTSPTQVDVILQGRLQHDFPVFPDRVVQLFPQCDRAFTPRLDSRMAASGGRLRRAAAGRLLYLKRVIHCIVALMYVELEVGIMLYGEPQSRFVDLA</sequence>
<comment type="caution">
    <text evidence="1">The sequence shown here is derived from an EMBL/GenBank/DDBJ whole genome shotgun (WGS) entry which is preliminary data.</text>
</comment>
<name>A0AC60PFL8_IXOPE</name>
<evidence type="ECO:0000313" key="2">
    <source>
        <dbReference type="Proteomes" id="UP000805193"/>
    </source>
</evidence>
<feature type="non-terminal residue" evidence="1">
    <location>
        <position position="1"/>
    </location>
</feature>
<gene>
    <name evidence="1" type="ORF">HPB47_004455</name>
</gene>
<dbReference type="Proteomes" id="UP000805193">
    <property type="component" value="Unassembled WGS sequence"/>
</dbReference>
<dbReference type="EMBL" id="JABSTQ010010679">
    <property type="protein sequence ID" value="KAG0418979.1"/>
    <property type="molecule type" value="Genomic_DNA"/>
</dbReference>